<dbReference type="PANTHER" id="PTHR30483">
    <property type="entry name" value="LEUCINE-SPECIFIC-BINDING PROTEIN"/>
    <property type="match status" value="1"/>
</dbReference>
<evidence type="ECO:0000256" key="2">
    <source>
        <dbReference type="ARBA" id="ARBA00022729"/>
    </source>
</evidence>
<name>A0A0C4YP46_9BURK</name>
<dbReference type="RefSeq" id="WP_236702111.1">
    <property type="nucleotide sequence ID" value="NZ_CP010537.1"/>
</dbReference>
<dbReference type="InterPro" id="IPR028081">
    <property type="entry name" value="Leu-bd"/>
</dbReference>
<dbReference type="EMBL" id="CP010537">
    <property type="protein sequence ID" value="AJG24265.1"/>
    <property type="molecule type" value="Genomic_DNA"/>
</dbReference>
<keyword evidence="5" id="KW-1185">Reference proteome</keyword>
<dbReference type="SUPFAM" id="SSF53822">
    <property type="entry name" value="Periplasmic binding protein-like I"/>
    <property type="match status" value="1"/>
</dbReference>
<proteinExistence type="inferred from homology"/>
<dbReference type="STRING" id="68895.RR42_s2683"/>
<dbReference type="InterPro" id="IPR051010">
    <property type="entry name" value="BCAA_transport"/>
</dbReference>
<accession>A0A0C4YP46</accession>
<comment type="similarity">
    <text evidence="1">Belongs to the leucine-binding protein family.</text>
</comment>
<dbReference type="PANTHER" id="PTHR30483:SF6">
    <property type="entry name" value="PERIPLASMIC BINDING PROTEIN OF ABC TRANSPORTER FOR NATURAL AMINO ACIDS"/>
    <property type="match status" value="1"/>
</dbReference>
<evidence type="ECO:0000259" key="3">
    <source>
        <dbReference type="Pfam" id="PF13458"/>
    </source>
</evidence>
<dbReference type="KEGG" id="cbw:RR42_s2683"/>
<dbReference type="CDD" id="cd06337">
    <property type="entry name" value="PBP1_ABC_ligand_binding-like"/>
    <property type="match status" value="1"/>
</dbReference>
<dbReference type="InterPro" id="IPR006311">
    <property type="entry name" value="TAT_signal"/>
</dbReference>
<evidence type="ECO:0000256" key="1">
    <source>
        <dbReference type="ARBA" id="ARBA00010062"/>
    </source>
</evidence>
<keyword evidence="2" id="KW-0732">Signal</keyword>
<dbReference type="PROSITE" id="PS51318">
    <property type="entry name" value="TAT"/>
    <property type="match status" value="1"/>
</dbReference>
<evidence type="ECO:0000313" key="4">
    <source>
        <dbReference type="EMBL" id="AJG24265.1"/>
    </source>
</evidence>
<dbReference type="Proteomes" id="UP000031843">
    <property type="component" value="Chromosome secondary"/>
</dbReference>
<gene>
    <name evidence="4" type="ORF">RR42_s2683</name>
</gene>
<reference evidence="4 5" key="1">
    <citation type="journal article" date="2015" name="Genome Announc.">
        <title>Complete Genome Sequence of Cupriavidus basilensis 4G11, Isolated from the Oak Ridge Field Research Center Site.</title>
        <authorList>
            <person name="Ray J."/>
            <person name="Waters R.J."/>
            <person name="Skerker J.M."/>
            <person name="Kuehl J.V."/>
            <person name="Price M.N."/>
            <person name="Huang J."/>
            <person name="Chakraborty R."/>
            <person name="Arkin A.P."/>
            <person name="Deutschbauer A."/>
        </authorList>
    </citation>
    <scope>NUCLEOTIDE SEQUENCE [LARGE SCALE GENOMIC DNA]</scope>
    <source>
        <strain evidence="4">4G11</strain>
    </source>
</reference>
<feature type="domain" description="Leucine-binding protein" evidence="3">
    <location>
        <begin position="47"/>
        <end position="407"/>
    </location>
</feature>
<evidence type="ECO:0000313" key="5">
    <source>
        <dbReference type="Proteomes" id="UP000031843"/>
    </source>
</evidence>
<dbReference type="AlphaFoldDB" id="A0A0C4YP46"/>
<sequence length="437" mass="46423">MKKETEGGTVHRMRFAGRRATLRGLVALGAATVGAQSIRPASAAARPLKIGYVSPRTGPLAPFAETDGFMLQRVRAAIANGISVAGNVHPVLIIEKDSQSNPNRAAEVTASLIKDDKVDLIVSACTADTVNPVSDQCELSRIPCITTNCPWQPYYFGRGGSPAKGFEYTYHFCWGLEDLIAVYTAIWDSTGAATNRTVGALWPNDAEGNAFSDKAFGFPPALAANGYKLVDLGRFQPGANDFSAQIRAFKAAKVEIVTGVLPPAAFATFWSQAAQQGFKPKIVTFAKALLFPSAVAGLGPRGVGLSTEVAWSPAYPYRSRLTGETSAQFADAYEAATGRQWVQPLGATLSLFEVALDVLRRTTVLTPQGIVASIRATDYASAVGPVKWTGSPVKNVTKTPLVGAQWTAGNRHPLDLQIVSATLAKDIGVQKRLAILT</sequence>
<dbReference type="Gene3D" id="3.40.50.2300">
    <property type="match status" value="2"/>
</dbReference>
<dbReference type="InterPro" id="IPR028082">
    <property type="entry name" value="Peripla_BP_I"/>
</dbReference>
<dbReference type="Pfam" id="PF13458">
    <property type="entry name" value="Peripla_BP_6"/>
    <property type="match status" value="1"/>
</dbReference>
<protein>
    <submittedName>
        <fullName evidence="4">ABC transporter, substrate binding protein</fullName>
    </submittedName>
</protein>
<organism evidence="4 5">
    <name type="scientific">Cupriavidus basilensis</name>
    <dbReference type="NCBI Taxonomy" id="68895"/>
    <lineage>
        <taxon>Bacteria</taxon>
        <taxon>Pseudomonadati</taxon>
        <taxon>Pseudomonadota</taxon>
        <taxon>Betaproteobacteria</taxon>
        <taxon>Burkholderiales</taxon>
        <taxon>Burkholderiaceae</taxon>
        <taxon>Cupriavidus</taxon>
    </lineage>
</organism>